<gene>
    <name evidence="1" type="ORF">SAJA_12485</name>
</gene>
<evidence type="ECO:0000313" key="1">
    <source>
        <dbReference type="EMBL" id="ROO25606.1"/>
    </source>
</evidence>
<comment type="caution">
    <text evidence="1">The sequence shown here is derived from an EMBL/GenBank/DDBJ whole genome shotgun (WGS) entry which is preliminary data.</text>
</comment>
<reference evidence="1 2" key="1">
    <citation type="submission" date="2013-10" db="EMBL/GenBank/DDBJ databases">
        <title>Salinisphaera japonica YTM-1 Genome Sequencing.</title>
        <authorList>
            <person name="Lai Q."/>
            <person name="Li C."/>
            <person name="Shao Z."/>
        </authorList>
    </citation>
    <scope>NUCLEOTIDE SEQUENCE [LARGE SCALE GENOMIC DNA]</scope>
    <source>
        <strain evidence="1 2">YTM-1</strain>
    </source>
</reference>
<proteinExistence type="predicted"/>
<dbReference type="Proteomes" id="UP000285310">
    <property type="component" value="Unassembled WGS sequence"/>
</dbReference>
<evidence type="ECO:0000313" key="2">
    <source>
        <dbReference type="Proteomes" id="UP000285310"/>
    </source>
</evidence>
<dbReference type="InParanoid" id="A0A423PJ36"/>
<sequence length="130" mass="14973">MPNPGQPPPDQYWPLPDDLRLHEWRVGHAEDVRRMRLEKYIDGEWRTAGPYVSGPNTVQLMGEIVKAYQNVAQMIEDRYRHPGVERIEDGCPKCGSKAPRLVLIGYSVGFECRSCQDKAKMARYKVPRAF</sequence>
<dbReference type="AlphaFoldDB" id="A0A423PJ36"/>
<name>A0A423PJ36_9GAMM</name>
<dbReference type="EMBL" id="AYKG01000045">
    <property type="protein sequence ID" value="ROO25606.1"/>
    <property type="molecule type" value="Genomic_DNA"/>
</dbReference>
<protein>
    <submittedName>
        <fullName evidence="1">Uncharacterized protein</fullName>
    </submittedName>
</protein>
<accession>A0A423PJ36</accession>
<organism evidence="1 2">
    <name type="scientific">Salinisphaera japonica YTM-1</name>
    <dbReference type="NCBI Taxonomy" id="1209778"/>
    <lineage>
        <taxon>Bacteria</taxon>
        <taxon>Pseudomonadati</taxon>
        <taxon>Pseudomonadota</taxon>
        <taxon>Gammaproteobacteria</taxon>
        <taxon>Salinisphaerales</taxon>
        <taxon>Salinisphaeraceae</taxon>
        <taxon>Salinisphaera</taxon>
    </lineage>
</organism>
<keyword evidence="2" id="KW-1185">Reference proteome</keyword>